<keyword evidence="11" id="KW-1185">Reference proteome</keyword>
<dbReference type="PROSITE" id="PS50084">
    <property type="entry name" value="KH_TYPE_1"/>
    <property type="match status" value="2"/>
</dbReference>
<evidence type="ECO:0000256" key="2">
    <source>
        <dbReference type="ARBA" id="ARBA00006633"/>
    </source>
</evidence>
<evidence type="ECO:0000256" key="3">
    <source>
        <dbReference type="ARBA" id="ARBA00022490"/>
    </source>
</evidence>
<dbReference type="InterPro" id="IPR040472">
    <property type="entry name" value="FMRP_KH0"/>
</dbReference>
<feature type="compositionally biased region" description="Low complexity" evidence="8">
    <location>
        <begin position="447"/>
        <end position="468"/>
    </location>
</feature>
<feature type="compositionally biased region" description="Basic and acidic residues" evidence="8">
    <location>
        <begin position="430"/>
        <end position="442"/>
    </location>
</feature>
<dbReference type="Proteomes" id="UP000472276">
    <property type="component" value="Unassembled WGS sequence"/>
</dbReference>
<evidence type="ECO:0000313" key="11">
    <source>
        <dbReference type="Proteomes" id="UP000472276"/>
    </source>
</evidence>
<dbReference type="GO" id="GO:0099577">
    <property type="term" value="P:regulation of translation at presynapse, modulating synaptic transmission"/>
    <property type="evidence" value="ECO:0007669"/>
    <property type="project" value="TreeGrafter"/>
</dbReference>
<dbReference type="CDD" id="cd20475">
    <property type="entry name" value="Tudor_Agenet_FXR1_rpt2"/>
    <property type="match status" value="1"/>
</dbReference>
<dbReference type="GO" id="GO:0007517">
    <property type="term" value="P:muscle organ development"/>
    <property type="evidence" value="ECO:0007669"/>
    <property type="project" value="UniProtKB-KW"/>
</dbReference>
<dbReference type="GO" id="GO:0045727">
    <property type="term" value="P:positive regulation of translation"/>
    <property type="evidence" value="ECO:0007669"/>
    <property type="project" value="TreeGrafter"/>
</dbReference>
<evidence type="ECO:0000256" key="8">
    <source>
        <dbReference type="SAM" id="MobiDB-lite"/>
    </source>
</evidence>
<protein>
    <recommendedName>
        <fullName evidence="9">Agenet-like domain-containing protein</fullName>
    </recommendedName>
</protein>
<dbReference type="CDD" id="cd22510">
    <property type="entry name" value="KH_I_FXR1_rpt3"/>
    <property type="match status" value="1"/>
</dbReference>
<comment type="subcellular location">
    <subcellularLocation>
        <location evidence="1">Cytoplasm</location>
        <location evidence="1">Cytoplasmic ribonucleoprotein granule</location>
    </subcellularLocation>
</comment>
<feature type="compositionally biased region" description="Polar residues" evidence="8">
    <location>
        <begin position="608"/>
        <end position="620"/>
    </location>
</feature>
<reference evidence="10" key="1">
    <citation type="submission" date="2025-08" db="UniProtKB">
        <authorList>
            <consortium name="Ensembl"/>
        </authorList>
    </citation>
    <scope>IDENTIFICATION</scope>
</reference>
<dbReference type="GO" id="GO:0010494">
    <property type="term" value="C:cytoplasmic stress granule"/>
    <property type="evidence" value="ECO:0007669"/>
    <property type="project" value="TreeGrafter"/>
</dbReference>
<dbReference type="PANTHER" id="PTHR10603:SF6">
    <property type="entry name" value="RNA-BINDING PROTEIN FXR1"/>
    <property type="match status" value="1"/>
</dbReference>
<dbReference type="InterPro" id="IPR032177">
    <property type="entry name" value="FXR_C3"/>
</dbReference>
<dbReference type="InterPro" id="IPR047425">
    <property type="entry name" value="Tudor_Agenet_FXR1_rpt1"/>
</dbReference>
<proteinExistence type="inferred from homology"/>
<reference evidence="10" key="2">
    <citation type="submission" date="2025-09" db="UniProtKB">
        <authorList>
            <consortium name="Ensembl"/>
        </authorList>
    </citation>
    <scope>IDENTIFICATION</scope>
</reference>
<dbReference type="CDD" id="cd20472">
    <property type="entry name" value="Tudor_Agenet_FXR1_rpt1"/>
    <property type="match status" value="1"/>
</dbReference>
<dbReference type="Pfam" id="PF17904">
    <property type="entry name" value="KH_9"/>
    <property type="match status" value="1"/>
</dbReference>
<keyword evidence="5" id="KW-0677">Repeat</keyword>
<dbReference type="FunFam" id="3.30.1370.10:FF:000004">
    <property type="entry name" value="Fragile X mental retardation 1, isoform CRA_e"/>
    <property type="match status" value="1"/>
</dbReference>
<keyword evidence="6 7" id="KW-0694">RNA-binding</keyword>
<evidence type="ECO:0000313" key="10">
    <source>
        <dbReference type="Ensembl" id="ENSOABP00000010562.2"/>
    </source>
</evidence>
<dbReference type="Gene3D" id="3.30.1370.10">
    <property type="entry name" value="K Homology domain, type 1"/>
    <property type="match status" value="2"/>
</dbReference>
<feature type="compositionally biased region" description="Polar residues" evidence="8">
    <location>
        <begin position="479"/>
        <end position="492"/>
    </location>
</feature>
<dbReference type="Pfam" id="PF05641">
    <property type="entry name" value="Agenet"/>
    <property type="match status" value="1"/>
</dbReference>
<evidence type="ECO:0000256" key="5">
    <source>
        <dbReference type="ARBA" id="ARBA00022737"/>
    </source>
</evidence>
<dbReference type="PROSITE" id="PS51641">
    <property type="entry name" value="AGENET_LIKE"/>
    <property type="match status" value="2"/>
</dbReference>
<dbReference type="InterPro" id="IPR036612">
    <property type="entry name" value="KH_dom_type_1_sf"/>
</dbReference>
<feature type="region of interest" description="Disordered" evidence="8">
    <location>
        <begin position="422"/>
        <end position="709"/>
    </location>
</feature>
<keyword evidence="4" id="KW-0517">Myogenesis</keyword>
<dbReference type="InterPro" id="IPR040148">
    <property type="entry name" value="FMR1"/>
</dbReference>
<dbReference type="GO" id="GO:0043005">
    <property type="term" value="C:neuron projection"/>
    <property type="evidence" value="ECO:0007669"/>
    <property type="project" value="TreeGrafter"/>
</dbReference>
<dbReference type="GO" id="GO:0051028">
    <property type="term" value="P:mRNA transport"/>
    <property type="evidence" value="ECO:0007669"/>
    <property type="project" value="TreeGrafter"/>
</dbReference>
<sequence length="709" mass="78731">MEELAVEVRGSNGAYYKGFVKDIHDDSLTIAFENNWQPERQVPFSDVRMPPPADVKKEIGEGDEVEIFSRATELEPCGWWLAKVRMMKGDFYVIEYAACDATYNEIVTFERLRPVNTNKAITKNSFHKCFVPVPQDLQEACQSENAHKDFKKAVGASHISYCPETSQLVIVSTNETTVKRVSLLSDMHLRSLRTKLLLMSRNQEATKHLENSRHLVSSFQEEFTVRLDLMGLAIGSHGSNIQQARKVPGVTAIELDEESGNFRIYGETAEAVKKARGFLEFVEDSVQVPRNLVGKVIGKNGKVIQEIVDKSGVVRVRIEGDNDTKQPRQEGMVPFTFVGTKESIGNVQVLLEYHISYLNDMVELLAEGEQLAEELRQIVDYTQGGSLAKLRINSTRRTGCDVDVCMEVEQLRLERMQIDEQLRQITQGHRPVDRDRGERGERGGGYNTENNANASSTSVHGSRSYNSRGRGRRGHNYSTGYGNTSEQSNASETDSERKDELSDWSLAGEDHDRERERGPRPQRDGRRRPGPGRGRGRGRGGRGSYSNSSAGPRDPEDNHHYGALEVNTETDQTADTDASDSNLPANRRRRSRRRRTDEDTTLIDGMSESDNASMSENGTVTVADYISRAESQSRQTIGKDSQKNKDVGQVDVIAEHSPNSAVATTNGSNGAADGDDNNGARASRSSTEKSTKVSYKGESNPQAVVNGLS</sequence>
<evidence type="ECO:0000259" key="9">
    <source>
        <dbReference type="PROSITE" id="PS51641"/>
    </source>
</evidence>
<dbReference type="FunFam" id="2.30.30.140:FF:000001">
    <property type="entry name" value="Fragile X mental retardation 1, isoform CRA_e"/>
    <property type="match status" value="1"/>
</dbReference>
<dbReference type="InterPro" id="IPR047427">
    <property type="entry name" value="Tudor_Agenet_FXR1_rpt2"/>
</dbReference>
<dbReference type="SUPFAM" id="SSF54791">
    <property type="entry name" value="Eukaryotic type KH-domain (KH-domain type I)"/>
    <property type="match status" value="2"/>
</dbReference>
<evidence type="ECO:0000256" key="1">
    <source>
        <dbReference type="ARBA" id="ARBA00004331"/>
    </source>
</evidence>
<dbReference type="Pfam" id="PF16097">
    <property type="entry name" value="FXR_C3"/>
    <property type="match status" value="1"/>
</dbReference>
<dbReference type="InterPro" id="IPR047496">
    <property type="entry name" value="KH_I_FXR1_rpt3"/>
</dbReference>
<dbReference type="AlphaFoldDB" id="A0A668S0E6"/>
<dbReference type="GO" id="GO:0098793">
    <property type="term" value="C:presynapse"/>
    <property type="evidence" value="ECO:0007669"/>
    <property type="project" value="GOC"/>
</dbReference>
<feature type="compositionally biased region" description="Polar residues" evidence="8">
    <location>
        <begin position="697"/>
        <end position="709"/>
    </location>
</feature>
<dbReference type="Pfam" id="PF16096">
    <property type="entry name" value="FXR_C1"/>
    <property type="match status" value="1"/>
</dbReference>
<dbReference type="Gene3D" id="2.30.30.140">
    <property type="match status" value="2"/>
</dbReference>
<feature type="compositionally biased region" description="Polar residues" evidence="8">
    <location>
        <begin position="629"/>
        <end position="639"/>
    </location>
</feature>
<keyword evidence="3" id="KW-0963">Cytoplasm</keyword>
<feature type="compositionally biased region" description="Low complexity" evidence="8">
    <location>
        <begin position="669"/>
        <end position="680"/>
    </location>
</feature>
<dbReference type="InterPro" id="IPR022034">
    <property type="entry name" value="FMR1-like_C_core"/>
</dbReference>
<feature type="domain" description="Agenet-like" evidence="9">
    <location>
        <begin position="4"/>
        <end position="50"/>
    </location>
</feature>
<dbReference type="InterPro" id="IPR004088">
    <property type="entry name" value="KH_dom_type_1"/>
</dbReference>
<dbReference type="GO" id="GO:0043488">
    <property type="term" value="P:regulation of mRNA stability"/>
    <property type="evidence" value="ECO:0007669"/>
    <property type="project" value="TreeGrafter"/>
</dbReference>
<feature type="compositionally biased region" description="Basic and acidic residues" evidence="8">
    <location>
        <begin position="553"/>
        <end position="562"/>
    </location>
</feature>
<feature type="compositionally biased region" description="Polar residues" evidence="8">
    <location>
        <begin position="657"/>
        <end position="668"/>
    </location>
</feature>
<feature type="compositionally biased region" description="Basic residues" evidence="8">
    <location>
        <begin position="525"/>
        <end position="540"/>
    </location>
</feature>
<accession>A0A668S0E6</accession>
<dbReference type="InterPro" id="IPR032172">
    <property type="entry name" value="FXR1_C1"/>
</dbReference>
<dbReference type="Pfam" id="PF00013">
    <property type="entry name" value="KH_1"/>
    <property type="match status" value="2"/>
</dbReference>
<evidence type="ECO:0000256" key="4">
    <source>
        <dbReference type="ARBA" id="ARBA00022541"/>
    </source>
</evidence>
<evidence type="ECO:0000256" key="7">
    <source>
        <dbReference type="PROSITE-ProRule" id="PRU00117"/>
    </source>
</evidence>
<organism evidence="10 11">
    <name type="scientific">Oreochromis aureus</name>
    <name type="common">Israeli tilapia</name>
    <name type="synonym">Chromis aureus</name>
    <dbReference type="NCBI Taxonomy" id="47969"/>
    <lineage>
        <taxon>Eukaryota</taxon>
        <taxon>Metazoa</taxon>
        <taxon>Chordata</taxon>
        <taxon>Craniata</taxon>
        <taxon>Vertebrata</taxon>
        <taxon>Euteleostomi</taxon>
        <taxon>Actinopterygii</taxon>
        <taxon>Neopterygii</taxon>
        <taxon>Teleostei</taxon>
        <taxon>Neoteleostei</taxon>
        <taxon>Acanthomorphata</taxon>
        <taxon>Ovalentaria</taxon>
        <taxon>Cichlomorphae</taxon>
        <taxon>Cichliformes</taxon>
        <taxon>Cichlidae</taxon>
        <taxon>African cichlids</taxon>
        <taxon>Pseudocrenilabrinae</taxon>
        <taxon>Oreochromini</taxon>
        <taxon>Oreochromis</taxon>
    </lineage>
</organism>
<comment type="similarity">
    <text evidence="2">Belongs to the FMR1 family.</text>
</comment>
<dbReference type="InterPro" id="IPR004087">
    <property type="entry name" value="KH_dom"/>
</dbReference>
<dbReference type="InterPro" id="IPR041560">
    <property type="entry name" value="Tudor_FRM1"/>
</dbReference>
<dbReference type="GO" id="GO:0003730">
    <property type="term" value="F:mRNA 3'-UTR binding"/>
    <property type="evidence" value="ECO:0007669"/>
    <property type="project" value="TreeGrafter"/>
</dbReference>
<feature type="domain" description="Agenet-like" evidence="9">
    <location>
        <begin position="63"/>
        <end position="115"/>
    </location>
</feature>
<dbReference type="Pfam" id="PF12235">
    <property type="entry name" value="FXMRP1_C_core"/>
    <property type="match status" value="1"/>
</dbReference>
<dbReference type="PANTHER" id="PTHR10603">
    <property type="entry name" value="FRAGILE X MENTAL RETARDATION SYNDROME-RELATED PROTEIN"/>
    <property type="match status" value="1"/>
</dbReference>
<dbReference type="FunFam" id="2.30.30.140:FF:000002">
    <property type="entry name" value="Fragile X mental retardation 1, isoform CRA_e"/>
    <property type="match status" value="1"/>
</dbReference>
<dbReference type="Pfam" id="PF18336">
    <property type="entry name" value="Tudor_FRX1"/>
    <property type="match status" value="1"/>
</dbReference>
<dbReference type="GO" id="GO:0005634">
    <property type="term" value="C:nucleus"/>
    <property type="evidence" value="ECO:0007669"/>
    <property type="project" value="TreeGrafter"/>
</dbReference>
<dbReference type="FunFam" id="3.30.1370.10:FF:000017">
    <property type="entry name" value="Fragile X mental retardation syndrome-related protein 1"/>
    <property type="match status" value="1"/>
</dbReference>
<gene>
    <name evidence="10" type="primary">FXR1</name>
</gene>
<name>A0A668S0E6_OREAU</name>
<dbReference type="Ensembl" id="ENSOABT00000010919.2">
    <property type="protein sequence ID" value="ENSOABP00000010562.2"/>
    <property type="gene ID" value="ENSOABG00000005543.2"/>
</dbReference>
<dbReference type="InterPro" id="IPR008395">
    <property type="entry name" value="Agenet-like_dom"/>
</dbReference>
<evidence type="ECO:0000256" key="6">
    <source>
        <dbReference type="ARBA" id="ARBA00022884"/>
    </source>
</evidence>
<dbReference type="GO" id="GO:0045182">
    <property type="term" value="F:translation regulator activity"/>
    <property type="evidence" value="ECO:0007669"/>
    <property type="project" value="TreeGrafter"/>
</dbReference>
<feature type="compositionally biased region" description="Basic and acidic residues" evidence="8">
    <location>
        <begin position="508"/>
        <end position="524"/>
    </location>
</feature>
<dbReference type="GO" id="GO:0048170">
    <property type="term" value="P:positive regulation of long-term neuronal synaptic plasticity"/>
    <property type="evidence" value="ECO:0007669"/>
    <property type="project" value="TreeGrafter"/>
</dbReference>
<dbReference type="SMART" id="SM00322">
    <property type="entry name" value="KH"/>
    <property type="match status" value="2"/>
</dbReference>